<dbReference type="EMBL" id="CAXKWB010008270">
    <property type="protein sequence ID" value="CAL4090440.1"/>
    <property type="molecule type" value="Genomic_DNA"/>
</dbReference>
<dbReference type="PANTHER" id="PTHR37984">
    <property type="entry name" value="PROTEIN CBG26694"/>
    <property type="match status" value="1"/>
</dbReference>
<proteinExistence type="predicted"/>
<evidence type="ECO:0000259" key="1">
    <source>
        <dbReference type="PROSITE" id="PS50994"/>
    </source>
</evidence>
<keyword evidence="3" id="KW-1185">Reference proteome</keyword>
<dbReference type="GO" id="GO:0015074">
    <property type="term" value="P:DNA integration"/>
    <property type="evidence" value="ECO:0007669"/>
    <property type="project" value="InterPro"/>
</dbReference>
<dbReference type="InterPro" id="IPR036397">
    <property type="entry name" value="RNaseH_sf"/>
</dbReference>
<dbReference type="Proteomes" id="UP001497623">
    <property type="component" value="Unassembled WGS sequence"/>
</dbReference>
<sequence length="146" mass="16174">MAKWGVKHILTPPYHPASNGLAEKAVGIVKDKLKKMDCSGNPLDLHIMVQTVLRYYRATPHTSTDQTPYELIGNAPIPVMFPQLVSTQKTLMETRRHSIPKNKFGSARSFSVGDIVLVYDPVSKLNAYGLVTVEKGNNSYTIDMDG</sequence>
<name>A0AAV2QNF9_MEGNR</name>
<gene>
    <name evidence="2" type="ORF">MNOR_LOCUS14024</name>
</gene>
<feature type="non-terminal residue" evidence="2">
    <location>
        <position position="146"/>
    </location>
</feature>
<protein>
    <recommendedName>
        <fullName evidence="1">Integrase catalytic domain-containing protein</fullName>
    </recommendedName>
</protein>
<dbReference type="InterPro" id="IPR001584">
    <property type="entry name" value="Integrase_cat-core"/>
</dbReference>
<dbReference type="AlphaFoldDB" id="A0AAV2QNF9"/>
<dbReference type="GO" id="GO:0003676">
    <property type="term" value="F:nucleic acid binding"/>
    <property type="evidence" value="ECO:0007669"/>
    <property type="project" value="InterPro"/>
</dbReference>
<dbReference type="InterPro" id="IPR012337">
    <property type="entry name" value="RNaseH-like_sf"/>
</dbReference>
<dbReference type="InterPro" id="IPR050951">
    <property type="entry name" value="Retrovirus_Pol_polyprotein"/>
</dbReference>
<dbReference type="PANTHER" id="PTHR37984:SF5">
    <property type="entry name" value="PROTEIN NYNRIN-LIKE"/>
    <property type="match status" value="1"/>
</dbReference>
<comment type="caution">
    <text evidence="2">The sequence shown here is derived from an EMBL/GenBank/DDBJ whole genome shotgun (WGS) entry which is preliminary data.</text>
</comment>
<reference evidence="2 3" key="1">
    <citation type="submission" date="2024-05" db="EMBL/GenBank/DDBJ databases">
        <authorList>
            <person name="Wallberg A."/>
        </authorList>
    </citation>
    <scope>NUCLEOTIDE SEQUENCE [LARGE SCALE GENOMIC DNA]</scope>
</reference>
<dbReference type="SUPFAM" id="SSF53098">
    <property type="entry name" value="Ribonuclease H-like"/>
    <property type="match status" value="1"/>
</dbReference>
<dbReference type="PROSITE" id="PS50994">
    <property type="entry name" value="INTEGRASE"/>
    <property type="match status" value="1"/>
</dbReference>
<organism evidence="2 3">
    <name type="scientific">Meganyctiphanes norvegica</name>
    <name type="common">Northern krill</name>
    <name type="synonym">Thysanopoda norvegica</name>
    <dbReference type="NCBI Taxonomy" id="48144"/>
    <lineage>
        <taxon>Eukaryota</taxon>
        <taxon>Metazoa</taxon>
        <taxon>Ecdysozoa</taxon>
        <taxon>Arthropoda</taxon>
        <taxon>Crustacea</taxon>
        <taxon>Multicrustacea</taxon>
        <taxon>Malacostraca</taxon>
        <taxon>Eumalacostraca</taxon>
        <taxon>Eucarida</taxon>
        <taxon>Euphausiacea</taxon>
        <taxon>Euphausiidae</taxon>
        <taxon>Meganyctiphanes</taxon>
    </lineage>
</organism>
<dbReference type="Gene3D" id="3.30.420.10">
    <property type="entry name" value="Ribonuclease H-like superfamily/Ribonuclease H"/>
    <property type="match status" value="1"/>
</dbReference>
<evidence type="ECO:0000313" key="3">
    <source>
        <dbReference type="Proteomes" id="UP001497623"/>
    </source>
</evidence>
<evidence type="ECO:0000313" key="2">
    <source>
        <dbReference type="EMBL" id="CAL4090440.1"/>
    </source>
</evidence>
<feature type="domain" description="Integrase catalytic" evidence="1">
    <location>
        <begin position="1"/>
        <end position="76"/>
    </location>
</feature>
<accession>A0AAV2QNF9</accession>